<feature type="domain" description="Replication factor A C-terminal" evidence="8">
    <location>
        <begin position="217"/>
        <end position="347"/>
    </location>
</feature>
<feature type="domain" description="Replication protein A 70 kDa DNA-binding subunit B/D first OB fold" evidence="7">
    <location>
        <begin position="7"/>
        <end position="109"/>
    </location>
</feature>
<keyword evidence="2" id="KW-0479">Metal-binding</keyword>
<dbReference type="Gene3D" id="2.40.50.140">
    <property type="entry name" value="Nucleic acid-binding proteins"/>
    <property type="match status" value="2"/>
</dbReference>
<dbReference type="InterPro" id="IPR047192">
    <property type="entry name" value="Euk_RPA1_DBD_C"/>
</dbReference>
<dbReference type="SUPFAM" id="SSF50249">
    <property type="entry name" value="Nucleic acid-binding proteins"/>
    <property type="match status" value="2"/>
</dbReference>
<proteinExistence type="inferred from homology"/>
<protein>
    <recommendedName>
        <fullName evidence="12">Replication factor A C-terminal domain-containing protein</fullName>
    </recommendedName>
</protein>
<dbReference type="EMBL" id="CACVBM020000111">
    <property type="protein sequence ID" value="CAA7014408.1"/>
    <property type="molecule type" value="Genomic_DNA"/>
</dbReference>
<dbReference type="OrthoDB" id="1040769at2759"/>
<keyword evidence="3" id="KW-0863">Zinc-finger</keyword>
<keyword evidence="4" id="KW-0862">Zinc</keyword>
<dbReference type="Pfam" id="PF02721">
    <property type="entry name" value="DUF223"/>
    <property type="match status" value="1"/>
</dbReference>
<evidence type="ECO:0000313" key="9">
    <source>
        <dbReference type="EMBL" id="CAA7014408.1"/>
    </source>
</evidence>
<dbReference type="InterPro" id="IPR003871">
    <property type="entry name" value="RFA1B/D_OB_1st"/>
</dbReference>
<evidence type="ECO:0000256" key="6">
    <source>
        <dbReference type="SAM" id="MobiDB-lite"/>
    </source>
</evidence>
<dbReference type="PANTHER" id="PTHR47165:SF4">
    <property type="entry name" value="OS03G0429900 PROTEIN"/>
    <property type="match status" value="1"/>
</dbReference>
<dbReference type="CDD" id="cd04480">
    <property type="entry name" value="RPA1_DBD_A_like"/>
    <property type="match status" value="1"/>
</dbReference>
<evidence type="ECO:0000259" key="8">
    <source>
        <dbReference type="Pfam" id="PF08646"/>
    </source>
</evidence>
<dbReference type="GO" id="GO:0008270">
    <property type="term" value="F:zinc ion binding"/>
    <property type="evidence" value="ECO:0007669"/>
    <property type="project" value="UniProtKB-KW"/>
</dbReference>
<evidence type="ECO:0000256" key="4">
    <source>
        <dbReference type="ARBA" id="ARBA00022833"/>
    </source>
</evidence>
<gene>
    <name evidence="9" type="ORF">MERR_LOCUS1642</name>
    <name evidence="10" type="ORF">MERR_LOCUS19027</name>
</gene>
<feature type="region of interest" description="Disordered" evidence="6">
    <location>
        <begin position="399"/>
        <end position="432"/>
    </location>
</feature>
<sequence>MTIGSSFTKLSVIKPFKTTWKSRVKVLHSWRQFTGMSGETMEYVFADEEGTKIHATCQKNDIRRLGKDLPVGEWRAIEHFSLTPVSGQYRPTMHRSKMSFSINTVISNCGSQGDDLFIELTDYTDIFSGDHDNNYLVGQLQITNAFDASKLMINPDCPEANDFRERLPADGLTIVIKEEDATDLQVQLEKKEEEWHSYAICSVSELLDCDQIEQKRIVCVVGSIDTDFGWYYFGCGTCQHRVSKDLKKEASTKPKSKVPIWWCQQCKTNTKKVAGKFKLHLNVYDGTGEARIMLLDNIAESIVTKSAAFLLNGSFDEIQDPDQMPDSLRNLVGKTFEFLVGVEKEHISYGNDTYKVHKVHTGEGIVKKDSSHDVISRVDTVSQIVSTDEASAVKSNYLENSEAGATPSSKRQKDEVEGVTDNGSASKKHCNKVIDLEDINGENDVELPAGDEKVNG</sequence>
<dbReference type="EMBL" id="CACVBM020001111">
    <property type="protein sequence ID" value="CAA7031792.1"/>
    <property type="molecule type" value="Genomic_DNA"/>
</dbReference>
<organism evidence="9 11">
    <name type="scientific">Microthlaspi erraticum</name>
    <dbReference type="NCBI Taxonomy" id="1685480"/>
    <lineage>
        <taxon>Eukaryota</taxon>
        <taxon>Viridiplantae</taxon>
        <taxon>Streptophyta</taxon>
        <taxon>Embryophyta</taxon>
        <taxon>Tracheophyta</taxon>
        <taxon>Spermatophyta</taxon>
        <taxon>Magnoliopsida</taxon>
        <taxon>eudicotyledons</taxon>
        <taxon>Gunneridae</taxon>
        <taxon>Pentapetalae</taxon>
        <taxon>rosids</taxon>
        <taxon>malvids</taxon>
        <taxon>Brassicales</taxon>
        <taxon>Brassicaceae</taxon>
        <taxon>Coluteocarpeae</taxon>
        <taxon>Microthlaspi</taxon>
    </lineage>
</organism>
<dbReference type="PANTHER" id="PTHR47165">
    <property type="entry name" value="OS03G0429900 PROTEIN"/>
    <property type="match status" value="1"/>
</dbReference>
<dbReference type="InterPro" id="IPR013955">
    <property type="entry name" value="Rep_factor-A_C"/>
</dbReference>
<evidence type="ECO:0000256" key="2">
    <source>
        <dbReference type="ARBA" id="ARBA00022723"/>
    </source>
</evidence>
<evidence type="ECO:0008006" key="12">
    <source>
        <dbReference type="Google" id="ProtNLM"/>
    </source>
</evidence>
<evidence type="ECO:0000256" key="1">
    <source>
        <dbReference type="ARBA" id="ARBA00005690"/>
    </source>
</evidence>
<evidence type="ECO:0000256" key="5">
    <source>
        <dbReference type="ARBA" id="ARBA00023125"/>
    </source>
</evidence>
<accession>A0A6D2HML3</accession>
<dbReference type="InterPro" id="IPR012340">
    <property type="entry name" value="NA-bd_OB-fold"/>
</dbReference>
<evidence type="ECO:0000259" key="7">
    <source>
        <dbReference type="Pfam" id="PF02721"/>
    </source>
</evidence>
<dbReference type="Pfam" id="PF08646">
    <property type="entry name" value="Rep_fac-A_C"/>
    <property type="match status" value="1"/>
</dbReference>
<evidence type="ECO:0000256" key="3">
    <source>
        <dbReference type="ARBA" id="ARBA00022771"/>
    </source>
</evidence>
<reference evidence="9 11" key="1">
    <citation type="submission" date="2020-01" db="EMBL/GenBank/DDBJ databases">
        <authorList>
            <person name="Mishra B."/>
        </authorList>
    </citation>
    <scope>NUCLEOTIDE SEQUENCE [LARGE SCALE GENOMIC DNA]</scope>
</reference>
<dbReference type="Proteomes" id="UP000467841">
    <property type="component" value="Unassembled WGS sequence"/>
</dbReference>
<name>A0A6D2HML3_9BRAS</name>
<dbReference type="CDD" id="cd04476">
    <property type="entry name" value="RPA1_DBD_C"/>
    <property type="match status" value="1"/>
</dbReference>
<evidence type="ECO:0000313" key="11">
    <source>
        <dbReference type="Proteomes" id="UP000467841"/>
    </source>
</evidence>
<dbReference type="GO" id="GO:0003677">
    <property type="term" value="F:DNA binding"/>
    <property type="evidence" value="ECO:0007669"/>
    <property type="project" value="UniProtKB-KW"/>
</dbReference>
<keyword evidence="11" id="KW-1185">Reference proteome</keyword>
<evidence type="ECO:0000313" key="10">
    <source>
        <dbReference type="EMBL" id="CAA7031792.1"/>
    </source>
</evidence>
<dbReference type="AlphaFoldDB" id="A0A6D2HML3"/>
<comment type="similarity">
    <text evidence="1">Belongs to the replication factor A protein 1 family.</text>
</comment>
<keyword evidence="5" id="KW-0238">DNA-binding</keyword>